<dbReference type="GO" id="GO:0008168">
    <property type="term" value="F:methyltransferase activity"/>
    <property type="evidence" value="ECO:0007669"/>
    <property type="project" value="UniProtKB-KW"/>
</dbReference>
<dbReference type="InterPro" id="IPR009081">
    <property type="entry name" value="PP-bd_ACP"/>
</dbReference>
<dbReference type="PANTHER" id="PTHR43775:SF49">
    <property type="entry name" value="SYNTHASE, PUTATIVE (JCVI)-RELATED"/>
    <property type="match status" value="1"/>
</dbReference>
<dbReference type="PROSITE" id="PS52019">
    <property type="entry name" value="PKS_MFAS_DH"/>
    <property type="match status" value="1"/>
</dbReference>
<dbReference type="SMART" id="SM00825">
    <property type="entry name" value="PKS_KS"/>
    <property type="match status" value="1"/>
</dbReference>
<dbReference type="Pfam" id="PF14765">
    <property type="entry name" value="PS-DH"/>
    <property type="match status" value="1"/>
</dbReference>
<reference evidence="13 14" key="1">
    <citation type="submission" date="2019-11" db="EMBL/GenBank/DDBJ databases">
        <title>Venturia inaequalis Genome Resource.</title>
        <authorList>
            <person name="Lichtner F.J."/>
        </authorList>
    </citation>
    <scope>NUCLEOTIDE SEQUENCE [LARGE SCALE GENOMIC DNA]</scope>
    <source>
        <strain evidence="13">Bline_iso_100314</strain>
    </source>
</reference>
<dbReference type="CDD" id="cd02440">
    <property type="entry name" value="AdoMet_MTases"/>
    <property type="match status" value="1"/>
</dbReference>
<evidence type="ECO:0000256" key="2">
    <source>
        <dbReference type="ARBA" id="ARBA00022553"/>
    </source>
</evidence>
<dbReference type="SUPFAM" id="SSF53335">
    <property type="entry name" value="S-adenosyl-L-methionine-dependent methyltransferases"/>
    <property type="match status" value="1"/>
</dbReference>
<evidence type="ECO:0000256" key="7">
    <source>
        <dbReference type="ARBA" id="ARBA00023315"/>
    </source>
</evidence>
<dbReference type="InterPro" id="IPR013217">
    <property type="entry name" value="Methyltransf_12"/>
</dbReference>
<feature type="domain" description="Carrier" evidence="10">
    <location>
        <begin position="2422"/>
        <end position="2500"/>
    </location>
</feature>
<evidence type="ECO:0000259" key="11">
    <source>
        <dbReference type="PROSITE" id="PS52004"/>
    </source>
</evidence>
<feature type="region of interest" description="N-terminal hotdog fold" evidence="8">
    <location>
        <begin position="941"/>
        <end position="1070"/>
    </location>
</feature>
<dbReference type="Gene3D" id="3.40.50.150">
    <property type="entry name" value="Vaccinia Virus protein VP39"/>
    <property type="match status" value="1"/>
</dbReference>
<dbReference type="GO" id="GO:0004312">
    <property type="term" value="F:fatty acid synthase activity"/>
    <property type="evidence" value="ECO:0007669"/>
    <property type="project" value="TreeGrafter"/>
</dbReference>
<dbReference type="EMBL" id="WNWQ01000843">
    <property type="protein sequence ID" value="KAE9963423.1"/>
    <property type="molecule type" value="Genomic_DNA"/>
</dbReference>
<dbReference type="GO" id="GO:0004315">
    <property type="term" value="F:3-oxoacyl-[acyl-carrier-protein] synthase activity"/>
    <property type="evidence" value="ECO:0007669"/>
    <property type="project" value="InterPro"/>
</dbReference>
<protein>
    <recommendedName>
        <fullName evidence="15">Polyketide synthase</fullName>
    </recommendedName>
</protein>
<feature type="domain" description="Ketosynthase family 3 (KS3)" evidence="11">
    <location>
        <begin position="10"/>
        <end position="430"/>
    </location>
</feature>
<organism evidence="13 14">
    <name type="scientific">Venturia inaequalis</name>
    <name type="common">Apple scab fungus</name>
    <dbReference type="NCBI Taxonomy" id="5025"/>
    <lineage>
        <taxon>Eukaryota</taxon>
        <taxon>Fungi</taxon>
        <taxon>Dikarya</taxon>
        <taxon>Ascomycota</taxon>
        <taxon>Pezizomycotina</taxon>
        <taxon>Dothideomycetes</taxon>
        <taxon>Pleosporomycetidae</taxon>
        <taxon>Venturiales</taxon>
        <taxon>Venturiaceae</taxon>
        <taxon>Venturia</taxon>
    </lineage>
</organism>
<dbReference type="PROSITE" id="PS00012">
    <property type="entry name" value="PHOSPHOPANTETHEINE"/>
    <property type="match status" value="1"/>
</dbReference>
<dbReference type="InterPro" id="IPR049551">
    <property type="entry name" value="PKS_DH_C"/>
</dbReference>
<evidence type="ECO:0000256" key="9">
    <source>
        <dbReference type="SAM" id="MobiDB-lite"/>
    </source>
</evidence>
<dbReference type="InterPro" id="IPR013154">
    <property type="entry name" value="ADH-like_N"/>
</dbReference>
<dbReference type="Pfam" id="PF02801">
    <property type="entry name" value="Ketoacyl-synt_C"/>
    <property type="match status" value="1"/>
</dbReference>
<keyword evidence="1" id="KW-0596">Phosphopantetheine</keyword>
<dbReference type="SUPFAM" id="SSF53901">
    <property type="entry name" value="Thiolase-like"/>
    <property type="match status" value="1"/>
</dbReference>
<dbReference type="InterPro" id="IPR029063">
    <property type="entry name" value="SAM-dependent_MTases_sf"/>
</dbReference>
<dbReference type="GO" id="GO:0031177">
    <property type="term" value="F:phosphopantetheine binding"/>
    <property type="evidence" value="ECO:0007669"/>
    <property type="project" value="InterPro"/>
</dbReference>
<dbReference type="Gene3D" id="3.90.180.10">
    <property type="entry name" value="Medium-chain alcohol dehydrogenases, catalytic domain"/>
    <property type="match status" value="1"/>
</dbReference>
<keyword evidence="3" id="KW-0489">Methyltransferase</keyword>
<dbReference type="PROSITE" id="PS00606">
    <property type="entry name" value="KS3_1"/>
    <property type="match status" value="1"/>
</dbReference>
<dbReference type="SUPFAM" id="SSF51735">
    <property type="entry name" value="NAD(P)-binding Rossmann-fold domains"/>
    <property type="match status" value="2"/>
</dbReference>
<evidence type="ECO:0000259" key="10">
    <source>
        <dbReference type="PROSITE" id="PS50075"/>
    </source>
</evidence>
<dbReference type="InterPro" id="IPR036736">
    <property type="entry name" value="ACP-like_sf"/>
</dbReference>
<feature type="region of interest" description="C-terminal hotdog fold" evidence="8">
    <location>
        <begin position="1081"/>
        <end position="1225"/>
    </location>
</feature>
<dbReference type="InterPro" id="IPR042104">
    <property type="entry name" value="PKS_dehydratase_sf"/>
</dbReference>
<dbReference type="SMART" id="SM00827">
    <property type="entry name" value="PKS_AT"/>
    <property type="match status" value="1"/>
</dbReference>
<dbReference type="SMART" id="SM00822">
    <property type="entry name" value="PKS_KR"/>
    <property type="match status" value="1"/>
</dbReference>
<dbReference type="Proteomes" id="UP000433883">
    <property type="component" value="Unassembled WGS sequence"/>
</dbReference>
<keyword evidence="7" id="KW-0012">Acyltransferase</keyword>
<dbReference type="Pfam" id="PF00109">
    <property type="entry name" value="ketoacyl-synt"/>
    <property type="match status" value="1"/>
</dbReference>
<dbReference type="InterPro" id="IPR032821">
    <property type="entry name" value="PKS_assoc"/>
</dbReference>
<dbReference type="CDD" id="cd05195">
    <property type="entry name" value="enoyl_red"/>
    <property type="match status" value="1"/>
</dbReference>
<evidence type="ECO:0000256" key="3">
    <source>
        <dbReference type="ARBA" id="ARBA00022603"/>
    </source>
</evidence>
<dbReference type="InterPro" id="IPR013968">
    <property type="entry name" value="PKS_KR"/>
</dbReference>
<dbReference type="Pfam" id="PF13602">
    <property type="entry name" value="ADH_zinc_N_2"/>
    <property type="match status" value="1"/>
</dbReference>
<feature type="active site" description="Proton donor; for dehydratase activity" evidence="8">
    <location>
        <position position="1142"/>
    </location>
</feature>
<dbReference type="Pfam" id="PF00698">
    <property type="entry name" value="Acyl_transf_1"/>
    <property type="match status" value="1"/>
</dbReference>
<dbReference type="InterPro" id="IPR014031">
    <property type="entry name" value="Ketoacyl_synth_C"/>
</dbReference>
<dbReference type="Gene3D" id="3.40.47.10">
    <property type="match status" value="1"/>
</dbReference>
<dbReference type="Pfam" id="PF22621">
    <property type="entry name" value="CurL-like_PKS_C"/>
    <property type="match status" value="1"/>
</dbReference>
<dbReference type="PROSITE" id="PS50075">
    <property type="entry name" value="CARRIER"/>
    <property type="match status" value="1"/>
</dbReference>
<comment type="caution">
    <text evidence="13">The sequence shown here is derived from an EMBL/GenBank/DDBJ whole genome shotgun (WGS) entry which is preliminary data.</text>
</comment>
<evidence type="ECO:0000256" key="8">
    <source>
        <dbReference type="PROSITE-ProRule" id="PRU01363"/>
    </source>
</evidence>
<dbReference type="Pfam" id="PF16197">
    <property type="entry name" value="KAsynt_C_assoc"/>
    <property type="match status" value="1"/>
</dbReference>
<keyword evidence="4" id="KW-0808">Transferase</keyword>
<dbReference type="Pfam" id="PF08242">
    <property type="entry name" value="Methyltransf_12"/>
    <property type="match status" value="1"/>
</dbReference>
<dbReference type="SUPFAM" id="SSF50129">
    <property type="entry name" value="GroES-like"/>
    <property type="match status" value="1"/>
</dbReference>
<dbReference type="Gene3D" id="3.30.70.3290">
    <property type="match status" value="1"/>
</dbReference>
<dbReference type="SUPFAM" id="SSF47336">
    <property type="entry name" value="ACP-like"/>
    <property type="match status" value="1"/>
</dbReference>
<evidence type="ECO:0000256" key="6">
    <source>
        <dbReference type="ARBA" id="ARBA00023268"/>
    </source>
</evidence>
<name>A0A8H3U5S6_VENIN</name>
<feature type="active site" description="Proton acceptor; for dehydratase activity" evidence="8">
    <location>
        <position position="973"/>
    </location>
</feature>
<dbReference type="Gene3D" id="3.40.366.10">
    <property type="entry name" value="Malonyl-Coenzyme A Acyl Carrier Protein, domain 2"/>
    <property type="match status" value="1"/>
</dbReference>
<sequence length="2535" mass="278205">MATQSDKQYGHLVAICGIGLRLPGGVDDGDSFWNLLVRKEEARCPIPATRFNIDNYYSETTKPGMVAMKHGYFLDDANLAHFDAAFFSMTAREVERLDPQQRLLLEVVRECLENAGETKWRGSETACMVGTFGADWGDMQGADKMTGGLYNITGQGDFLLSNRVSYEYDLKGESFTVKTGCSAALIGVHLACQAILRGDCSAAIAGGTNLILAPGMSIAMTEQGIVSPEGRSKTFDATADGYGRGEAINCVYLKRVEDALRDGNPIRAVIRSTASNSDGKSANISTPSSEAHEQLIRKAYEKAGLSSRIGETPFIECHGTGTAVGDPLEAAAVAKVFGHSNVYLGSVKPNVGHSEGASGITSLIKAVLSLENKTIPPNINFSQPNPRIPFKEAKLTVPVDSVAWPPDRPERISVNSFGLGGANVHLILESPQSLGIYPASSNARFSPGGIESLGHGHQKHNEGPSSGGSDDDSTSMDYEASTPASSVEFSPLIYGDDQFTDSSRPRLLTLSANHRDSLLAITEKYQTYIRRHPNRLGDLEYTLLHKRENLRHRAFCVLVGDSEAEPVFTQSTAAPAHTPEVTFVFTGQGAQWPEMGASLAARFPSFLRDLRSMDEALANELFKPKETSSVEKSEYSQPLCTAIQIGIVNLWSKLGLTPSAVIGHSSGEIAAAYAAGSLTAYDAIIIAYLRGKSTTALRREGSMAAIGLGSIEVREHLETNAVVACENSPTSTTISGDVDAVAKTIEKIKSALPDTFARLLKVERAYHSFHMEAIAPIYFQSIEKYTQSQLPRIPFFSSVTGEKLDTADGLDAHYWTQNLVRPVLFSTALAKLVEEPGLAKTLFLEVGPHAALAGPIRQICRQLNSKNEYVSSLIRLEDSYQAFLRAVGQLHCQKLPLNMHCISSGGRVLTDLPHYQWHHDTDFWEESRISKEWRMRRAAPHDLLGLPILEWNDLEPTWRNILRLEEMPWISGHMIGPDVVLPGAGYICMAGEASRQLTGSTSYIVRNVVIGAAMVLNDTEPREVMTVLRKKRLNNNLESHAYEFEVTSTTKDASWTRPCWGEVEPCKDTPASTEAAAHTFSRPVDSKKWYKTLSEIGLKYTGVFQGLQEIKTSPNRDAATATIHNVLTPAESRYPMHPSTIDLVFQLFSVAGTRGLSYNLDSLSVPTFIEELYVGSFVPTMQVEVNSDVHALGTFSGNAHGFANGNIVFKLRGLKSSPLDNDRPLTKDSHAAVQVEWNSSYEFMDPKSLMCPVKDYRELVQDLEELFLLCAVVCLKKVEGPSTKQEYLNKLYKWLQGYVGQAKSEQPAILQPFIAVLDLDAHEQEARIHTIYTRMLDTDAKSCAIAIHRNCTYFKEIFEGSMEPLDILMEDNVLTEMYNFLGFWDYTKFFNALGHKEPTMRILEIGAGTGGTTAAILQGLRSKFGERMYSTYTYTDVSAGFFRAAKERFAAYENIDYTVFDVSDNPCDQGIEEGSYDLVVAANVLHATPCLSQTLKNVRKLLRPGGQLLLQELCPEFKWMNFIVGTLPGWWLGAADGRPDAPYVSPSRWADELESAGFCSDPAVIYDNLAPFQINANIIAKAAVEPVKALDKVVLLYRERINENARQCEKALAGCGISTEWCELWQDLPVETHVVVSLLDIDAPFMATATQDSFGRFTAIVNTINKNRQSVVWVTDACQVRCNNPDYAEIIGYARNLRSEMLMDISTVEMADLAKGLTDFVPLAKICANLPFRRGTKDLDFDYEYAVSNGEIQTPRFHWISVNDELKQLSASQQSHAKLVIGKRGAFKTLHYESAETVALLPDEVRVQVKATGLNFKDVLIAMGVIDENVLGLEAAGVVLETGSGVDHVQTGDNVAVFWKSCLATEVVTNSSLCVKMAPNLRFDEAATMLCTYATVIRSLIDVGRLEKDQTILIHSACGGVGIAAINIAQMIGAKIYATVGSKAKRLHLQNEYGIEPSCIFNSRNSTFVQGLQTVTEGRGVDMVLNSLSGELLHASWGCVAEFGTFIELGKRDLIGRATLEMHPFNENRSYIGVDLARIAADRPHLIRGLLERAMQWYSEGKIKPITPITLFPAAEAEAGFRYMQSGKHLGKIVFDFGDASKSLTPALQAPKMRLRSDATYLLPGGLGGVGRSVARWMVLHGARSLAFLSRSGRNESNDAYLNELEDMNCSVTVVQGSTADPAAVDRLIAEAPLPIAGVLQMSMVLRDCATSKMTFDHWSDVVGPRVQGTWNLHNALARTGAKLDFFVLFSSFCGLVGQWGQANYAASNTFLDAFVQFRHGLGLPASAIDIGALEDVGYVSESSEVLERFQSLNSQLLREKDLLDSLQLAIARSSPASADCSNSSAHCSAFTEPGVFGIGLRSLIPLSDPSCRLIWKRDARMSIYRNLEATASVAITSGSGDSLRTFLQTVSDTPSILKDNASDQTIAKEINETMMGFLMRSGSEDMDLNISFTDLGMDSLVSIELRNWLRQRLSYETTVLQIMSSSPMKLAEAVRDSLMIKYGVVVVAKKDNGVGRTSEEERKKWAEDLKYKAP</sequence>
<dbReference type="InterPro" id="IPR018201">
    <property type="entry name" value="Ketoacyl_synth_AS"/>
</dbReference>
<proteinExistence type="predicted"/>
<dbReference type="SUPFAM" id="SSF55048">
    <property type="entry name" value="Probable ACP-binding domain of malonyl-CoA ACP transacylase"/>
    <property type="match status" value="1"/>
</dbReference>
<dbReference type="GO" id="GO:0044550">
    <property type="term" value="P:secondary metabolite biosynthetic process"/>
    <property type="evidence" value="ECO:0007669"/>
    <property type="project" value="TreeGrafter"/>
</dbReference>
<dbReference type="InterPro" id="IPR020806">
    <property type="entry name" value="PKS_PP-bd"/>
</dbReference>
<dbReference type="InterPro" id="IPR020807">
    <property type="entry name" value="PKS_DH"/>
</dbReference>
<dbReference type="SMART" id="SM00826">
    <property type="entry name" value="PKS_DH"/>
    <property type="match status" value="1"/>
</dbReference>
<dbReference type="InterPro" id="IPR020841">
    <property type="entry name" value="PKS_Beta-ketoAc_synthase_dom"/>
</dbReference>
<dbReference type="CDD" id="cd00833">
    <property type="entry name" value="PKS"/>
    <property type="match status" value="1"/>
</dbReference>
<dbReference type="InterPro" id="IPR049900">
    <property type="entry name" value="PKS_mFAS_DH"/>
</dbReference>
<dbReference type="InterPro" id="IPR011032">
    <property type="entry name" value="GroES-like_sf"/>
</dbReference>
<evidence type="ECO:0008006" key="15">
    <source>
        <dbReference type="Google" id="ProtNLM"/>
    </source>
</evidence>
<evidence type="ECO:0000256" key="5">
    <source>
        <dbReference type="ARBA" id="ARBA00022857"/>
    </source>
</evidence>
<dbReference type="Pfam" id="PF08240">
    <property type="entry name" value="ADH_N"/>
    <property type="match status" value="1"/>
</dbReference>
<dbReference type="SMART" id="SM00823">
    <property type="entry name" value="PKS_PP"/>
    <property type="match status" value="1"/>
</dbReference>
<gene>
    <name evidence="13" type="ORF">BLS_009312</name>
</gene>
<keyword evidence="6" id="KW-0511">Multifunctional enzyme</keyword>
<evidence type="ECO:0000256" key="1">
    <source>
        <dbReference type="ARBA" id="ARBA00022450"/>
    </source>
</evidence>
<dbReference type="InterPro" id="IPR014043">
    <property type="entry name" value="Acyl_transferase_dom"/>
</dbReference>
<dbReference type="FunFam" id="3.40.50.720:FF:000209">
    <property type="entry name" value="Polyketide synthase Pks12"/>
    <property type="match status" value="1"/>
</dbReference>
<dbReference type="InterPro" id="IPR001227">
    <property type="entry name" value="Ac_transferase_dom_sf"/>
</dbReference>
<dbReference type="InterPro" id="IPR006162">
    <property type="entry name" value="Ppantetheine_attach_site"/>
</dbReference>
<dbReference type="InterPro" id="IPR020843">
    <property type="entry name" value="ER"/>
</dbReference>
<evidence type="ECO:0000313" key="13">
    <source>
        <dbReference type="EMBL" id="KAE9963423.1"/>
    </source>
</evidence>
<feature type="region of interest" description="Disordered" evidence="9">
    <location>
        <begin position="447"/>
        <end position="484"/>
    </location>
</feature>
<dbReference type="GO" id="GO:1901336">
    <property type="term" value="P:lactone biosynthetic process"/>
    <property type="evidence" value="ECO:0007669"/>
    <property type="project" value="UniProtKB-ARBA"/>
</dbReference>
<dbReference type="InterPro" id="IPR050091">
    <property type="entry name" value="PKS_NRPS_Biosynth_Enz"/>
</dbReference>
<dbReference type="Gene3D" id="1.10.1200.10">
    <property type="entry name" value="ACP-like"/>
    <property type="match status" value="1"/>
</dbReference>
<dbReference type="SUPFAM" id="SSF52151">
    <property type="entry name" value="FabD/lysophospholipase-like"/>
    <property type="match status" value="1"/>
</dbReference>
<dbReference type="InterPro" id="IPR057326">
    <property type="entry name" value="KR_dom"/>
</dbReference>
<accession>A0A8H3U5S6</accession>
<dbReference type="Pfam" id="PF00550">
    <property type="entry name" value="PP-binding"/>
    <property type="match status" value="1"/>
</dbReference>
<dbReference type="Gene3D" id="3.40.50.720">
    <property type="entry name" value="NAD(P)-binding Rossmann-like Domain"/>
    <property type="match status" value="2"/>
</dbReference>
<dbReference type="InterPro" id="IPR016039">
    <property type="entry name" value="Thiolase-like"/>
</dbReference>
<keyword evidence="2" id="KW-0597">Phosphoprotein</keyword>
<dbReference type="Pfam" id="PF08659">
    <property type="entry name" value="KR"/>
    <property type="match status" value="1"/>
</dbReference>
<dbReference type="PANTHER" id="PTHR43775">
    <property type="entry name" value="FATTY ACID SYNTHASE"/>
    <property type="match status" value="1"/>
</dbReference>
<dbReference type="GO" id="GO:0032259">
    <property type="term" value="P:methylation"/>
    <property type="evidence" value="ECO:0007669"/>
    <property type="project" value="UniProtKB-KW"/>
</dbReference>
<evidence type="ECO:0000256" key="4">
    <source>
        <dbReference type="ARBA" id="ARBA00022679"/>
    </source>
</evidence>
<dbReference type="PROSITE" id="PS52004">
    <property type="entry name" value="KS3_2"/>
    <property type="match status" value="1"/>
</dbReference>
<feature type="domain" description="PKS/mFAS DH" evidence="12">
    <location>
        <begin position="941"/>
        <end position="1225"/>
    </location>
</feature>
<dbReference type="InterPro" id="IPR016035">
    <property type="entry name" value="Acyl_Trfase/lysoPLipase"/>
</dbReference>
<evidence type="ECO:0000313" key="14">
    <source>
        <dbReference type="Proteomes" id="UP000433883"/>
    </source>
</evidence>
<dbReference type="InterPro" id="IPR049552">
    <property type="entry name" value="PKS_DH_N"/>
</dbReference>
<dbReference type="Gene3D" id="3.10.129.110">
    <property type="entry name" value="Polyketide synthase dehydratase"/>
    <property type="match status" value="1"/>
</dbReference>
<dbReference type="Pfam" id="PF21089">
    <property type="entry name" value="PKS_DH_N"/>
    <property type="match status" value="1"/>
</dbReference>
<keyword evidence="5" id="KW-0521">NADP</keyword>
<dbReference type="InterPro" id="IPR036291">
    <property type="entry name" value="NAD(P)-bd_dom_sf"/>
</dbReference>
<dbReference type="GO" id="GO:0006633">
    <property type="term" value="P:fatty acid biosynthetic process"/>
    <property type="evidence" value="ECO:0007669"/>
    <property type="project" value="InterPro"/>
</dbReference>
<evidence type="ECO:0000259" key="12">
    <source>
        <dbReference type="PROSITE" id="PS52019"/>
    </source>
</evidence>
<dbReference type="InterPro" id="IPR014030">
    <property type="entry name" value="Ketoacyl_synth_N"/>
</dbReference>
<dbReference type="SMART" id="SM00829">
    <property type="entry name" value="PKS_ER"/>
    <property type="match status" value="1"/>
</dbReference>
<dbReference type="InterPro" id="IPR016036">
    <property type="entry name" value="Malonyl_transacylase_ACP-bd"/>
</dbReference>
<dbReference type="GO" id="GO:0016491">
    <property type="term" value="F:oxidoreductase activity"/>
    <property type="evidence" value="ECO:0007669"/>
    <property type="project" value="InterPro"/>
</dbReference>